<feature type="region of interest" description="Disordered" evidence="1">
    <location>
        <begin position="85"/>
        <end position="114"/>
    </location>
</feature>
<evidence type="ECO:0008006" key="5">
    <source>
        <dbReference type="Google" id="ProtNLM"/>
    </source>
</evidence>
<dbReference type="PANTHER" id="PTHR22427:SF7">
    <property type="entry name" value="GH15728P"/>
    <property type="match status" value="1"/>
</dbReference>
<dbReference type="SMART" id="SM00225">
    <property type="entry name" value="BTB"/>
    <property type="match status" value="1"/>
</dbReference>
<feature type="compositionally biased region" description="Polar residues" evidence="1">
    <location>
        <begin position="94"/>
        <end position="112"/>
    </location>
</feature>
<dbReference type="SUPFAM" id="SSF74924">
    <property type="entry name" value="Cap-Gly domain"/>
    <property type="match status" value="1"/>
</dbReference>
<accession>A0A166WMA6</accession>
<dbReference type="PROSITE" id="PS50245">
    <property type="entry name" value="CAP_GLY_2"/>
    <property type="match status" value="1"/>
</dbReference>
<gene>
    <name evidence="4" type="ORF">FIBSPDRAFT_1035859</name>
</gene>
<feature type="compositionally biased region" description="Polar residues" evidence="1">
    <location>
        <begin position="921"/>
        <end position="934"/>
    </location>
</feature>
<dbReference type="CDD" id="cd18186">
    <property type="entry name" value="BTB_POZ_ZBTB_KLHL-like"/>
    <property type="match status" value="1"/>
</dbReference>
<dbReference type="Pfam" id="PF00651">
    <property type="entry name" value="BTB"/>
    <property type="match status" value="1"/>
</dbReference>
<feature type="domain" description="CAP-Gly" evidence="3">
    <location>
        <begin position="1048"/>
        <end position="1090"/>
    </location>
</feature>
<evidence type="ECO:0000313" key="4">
    <source>
        <dbReference type="EMBL" id="KZP33901.1"/>
    </source>
</evidence>
<feature type="compositionally biased region" description="Low complexity" evidence="1">
    <location>
        <begin position="626"/>
        <end position="635"/>
    </location>
</feature>
<feature type="compositionally biased region" description="Polar residues" evidence="1">
    <location>
        <begin position="896"/>
        <end position="909"/>
    </location>
</feature>
<protein>
    <recommendedName>
        <fullName evidence="5">BTB domain-containing protein</fullName>
    </recommendedName>
</protein>
<dbReference type="InterPro" id="IPR000938">
    <property type="entry name" value="CAP-Gly_domain"/>
</dbReference>
<dbReference type="OrthoDB" id="2130750at2759"/>
<dbReference type="AlphaFoldDB" id="A0A166WMA6"/>
<feature type="compositionally biased region" description="Low complexity" evidence="1">
    <location>
        <begin position="714"/>
        <end position="750"/>
    </location>
</feature>
<proteinExistence type="predicted"/>
<evidence type="ECO:0000259" key="3">
    <source>
        <dbReference type="PROSITE" id="PS50245"/>
    </source>
</evidence>
<feature type="domain" description="BTB" evidence="2">
    <location>
        <begin position="181"/>
        <end position="264"/>
    </location>
</feature>
<dbReference type="STRING" id="436010.A0A166WMA6"/>
<feature type="compositionally biased region" description="Polar residues" evidence="1">
    <location>
        <begin position="668"/>
        <end position="677"/>
    </location>
</feature>
<organism evidence="4">
    <name type="scientific">Athelia psychrophila</name>
    <dbReference type="NCBI Taxonomy" id="1759441"/>
    <lineage>
        <taxon>Eukaryota</taxon>
        <taxon>Fungi</taxon>
        <taxon>Dikarya</taxon>
        <taxon>Basidiomycota</taxon>
        <taxon>Agaricomycotina</taxon>
        <taxon>Agaricomycetes</taxon>
        <taxon>Agaricomycetidae</taxon>
        <taxon>Atheliales</taxon>
        <taxon>Atheliaceae</taxon>
        <taxon>Athelia</taxon>
    </lineage>
</organism>
<feature type="region of interest" description="Disordered" evidence="1">
    <location>
        <begin position="586"/>
        <end position="1018"/>
    </location>
</feature>
<dbReference type="EMBL" id="KV417481">
    <property type="protein sequence ID" value="KZP33901.1"/>
    <property type="molecule type" value="Genomic_DNA"/>
</dbReference>
<dbReference type="PANTHER" id="PTHR22427">
    <property type="entry name" value="GH15728P"/>
    <property type="match status" value="1"/>
</dbReference>
<feature type="compositionally biased region" description="Low complexity" evidence="1">
    <location>
        <begin position="678"/>
        <end position="705"/>
    </location>
</feature>
<evidence type="ECO:0000259" key="2">
    <source>
        <dbReference type="PROSITE" id="PS50097"/>
    </source>
</evidence>
<sequence length="1173" mass="127916">MSPAASPPALQEAIHTSTSDWQQHLESLFKLAKDRFPDVVWELGDGEHEQVEEVWGHKAIVYARAPPSFQARYFSLRHSENGTQSALSLPDFRSGSSSPYRAGSPSPSTNAPGTLLRLPTTIKSALFSNELEYLYTGKGFGVAFEFLFDSNESREEGDAEENRIDKLRKDLVFMWRSRLYSDIRIALNGTFASANHDTATAIFSSHRFILVSRSPYFHTQLLSWPTTPKPGEPITLTLPSPPFTPASLHFTLGYIYTGTLVFSHRSYDLDTAFHIMRSATYLQIDALYDEVQARIVQEMLHGLFHAFLEFPEYERITGGRWGTGGCRCRQCARRVPRVLEFAISDDVKNAHLERGARRALVGLFGEGWCTAEFAGLAQKVRDSLLKGLAKRTTPVNVFALLYAAQHAMEKLNVVIDAWADVSREMVLAARKVIDDVLCIRAEECFEQQEWLDLMESDGARFEDTEQVGLVMDAVKRGLSERSAGMVYQVLVSSILLRPHITDRESTMLSSTSHIREQVEAVRMEVLKWLRKRWVGVRQEGGFNDLEGWAIKEISGEIEVPVEDLINNSPASPTRGVSTRAGLRASLSKVDPDADSVSLRASVLSRNTMNQKRSVTPTRRSERHSMHSSASSVHSVARSEDSTATYTTTNLPPTPELDTPKDMRPDSKLTPSPTSAVDTSPLRSSVVGSSSVRSSIGGDSSSITPSRKTLITKVTPSRHSPSTSSRSPSLVSTSSRSPSLASSRPKSLAPSVASSLRSRTPPAPRHSLRPPPASGPSRPTSTASRPVSSRPPRPTSSLSATSDGSTTFKTAQSEITATLSRRTSVASNLSNGSNKTQGPHGAATGKITLTRPRVPSAASSNSASRSTSRTSLAPSELSRKSPSPASIRRPPSMALSVKSTVSSVNATPTKKSVAAKKKPVLSMSTKSNGRASPASTVKGKSKAATIVEEEIPLGKASMESSSTVRELKKKGSSDTIKTPAPAPMVLDKPLPSPQFEESEPPSPHVRLTAPFSPGGMHELPPRGATLEIGIPCIISSKRKRFRAYARYIGEVEGEFGPWVGVEVPVGESWVGEQLEGRQWHDGSWGGVRYFDIGAAGSEWDDGDNDRAVRRRKLDIMNGSSRNLKREGDQLSMERSKRIRSASPAISDVSMSESRGLFVRPQQVLYVVDAVGADL</sequence>
<dbReference type="InterPro" id="IPR011333">
    <property type="entry name" value="SKP1/BTB/POZ_sf"/>
</dbReference>
<dbReference type="Gene3D" id="3.30.710.10">
    <property type="entry name" value="Potassium Channel Kv1.1, Chain A"/>
    <property type="match status" value="1"/>
</dbReference>
<reference evidence="4" key="1">
    <citation type="journal article" date="2016" name="Mol. Biol. Evol.">
        <title>Comparative Genomics of Early-Diverging Mushroom-Forming Fungi Provides Insights into the Origins of Lignocellulose Decay Capabilities.</title>
        <authorList>
            <person name="Nagy L.G."/>
            <person name="Riley R."/>
            <person name="Tritt A."/>
            <person name="Adam C."/>
            <person name="Daum C."/>
            <person name="Floudas D."/>
            <person name="Sun H."/>
            <person name="Yadav J.S."/>
            <person name="Pangilinan J."/>
            <person name="Larsson K.H."/>
            <person name="Matsuura K."/>
            <person name="Barry K."/>
            <person name="Labutti K."/>
            <person name="Kuo R."/>
            <person name="Ohm R.A."/>
            <person name="Bhattacharya S.S."/>
            <person name="Shirouzu T."/>
            <person name="Yoshinaga Y."/>
            <person name="Martin F.M."/>
            <person name="Grigoriev I.V."/>
            <person name="Hibbett D.S."/>
        </authorList>
    </citation>
    <scope>NUCLEOTIDE SEQUENCE [LARGE SCALE GENOMIC DNA]</scope>
    <source>
        <strain evidence="4">CBS 109695</strain>
    </source>
</reference>
<feature type="compositionally biased region" description="Basic and acidic residues" evidence="1">
    <location>
        <begin position="657"/>
        <end position="666"/>
    </location>
</feature>
<dbReference type="InterPro" id="IPR000210">
    <property type="entry name" value="BTB/POZ_dom"/>
</dbReference>
<feature type="compositionally biased region" description="Polar residues" evidence="1">
    <location>
        <begin position="802"/>
        <end position="836"/>
    </location>
</feature>
<feature type="compositionally biased region" description="Low complexity" evidence="1">
    <location>
        <begin position="774"/>
        <end position="787"/>
    </location>
</feature>
<name>A0A166WMA6_9AGAM</name>
<feature type="compositionally biased region" description="Polar residues" evidence="1">
    <location>
        <begin position="603"/>
        <end position="617"/>
    </location>
</feature>
<dbReference type="InterPro" id="IPR036859">
    <property type="entry name" value="CAP-Gly_dom_sf"/>
</dbReference>
<evidence type="ECO:0000256" key="1">
    <source>
        <dbReference type="SAM" id="MobiDB-lite"/>
    </source>
</evidence>
<feature type="compositionally biased region" description="Low complexity" evidence="1">
    <location>
        <begin position="850"/>
        <end position="891"/>
    </location>
</feature>
<dbReference type="PROSITE" id="PS50097">
    <property type="entry name" value="BTB"/>
    <property type="match status" value="1"/>
</dbReference>
<dbReference type="Gene3D" id="2.30.30.190">
    <property type="entry name" value="CAP Gly-rich-like domain"/>
    <property type="match status" value="1"/>
</dbReference>
<feature type="compositionally biased region" description="Pro residues" evidence="1">
    <location>
        <begin position="760"/>
        <end position="773"/>
    </location>
</feature>
<dbReference type="SUPFAM" id="SSF54695">
    <property type="entry name" value="POZ domain"/>
    <property type="match status" value="1"/>
</dbReference>